<dbReference type="GO" id="GO:0009279">
    <property type="term" value="C:cell outer membrane"/>
    <property type="evidence" value="ECO:0007669"/>
    <property type="project" value="UniProtKB-SubCell"/>
</dbReference>
<keyword evidence="4" id="KW-1134">Transmembrane beta strand</keyword>
<keyword evidence="5" id="KW-0812">Transmembrane</keyword>
<comment type="similarity">
    <text evidence="2">Belongs to the outer membrane factor (OMF) (TC 1.B.17) family.</text>
</comment>
<dbReference type="Gene3D" id="1.20.1600.10">
    <property type="entry name" value="Outer membrane efflux proteins (OEP)"/>
    <property type="match status" value="1"/>
</dbReference>
<gene>
    <name evidence="9" type="ORF">H9828_05475</name>
</gene>
<reference evidence="9" key="2">
    <citation type="submission" date="2021-04" db="EMBL/GenBank/DDBJ databases">
        <authorList>
            <person name="Gilroy R."/>
        </authorList>
    </citation>
    <scope>NUCLEOTIDE SEQUENCE</scope>
    <source>
        <strain evidence="9">5134</strain>
    </source>
</reference>
<evidence type="ECO:0000256" key="3">
    <source>
        <dbReference type="ARBA" id="ARBA00022448"/>
    </source>
</evidence>
<dbReference type="PANTHER" id="PTHR30026:SF20">
    <property type="entry name" value="OUTER MEMBRANE PROTEIN TOLC"/>
    <property type="match status" value="1"/>
</dbReference>
<dbReference type="GO" id="GO:1990281">
    <property type="term" value="C:efflux pump complex"/>
    <property type="evidence" value="ECO:0007669"/>
    <property type="project" value="TreeGrafter"/>
</dbReference>
<dbReference type="EMBL" id="DXDA01000046">
    <property type="protein sequence ID" value="HIY68847.1"/>
    <property type="molecule type" value="Genomic_DNA"/>
</dbReference>
<evidence type="ECO:0000256" key="5">
    <source>
        <dbReference type="ARBA" id="ARBA00022692"/>
    </source>
</evidence>
<dbReference type="SUPFAM" id="SSF56954">
    <property type="entry name" value="Outer membrane efflux proteins (OEP)"/>
    <property type="match status" value="1"/>
</dbReference>
<proteinExistence type="inferred from homology"/>
<keyword evidence="7" id="KW-0998">Cell outer membrane</keyword>
<dbReference type="PANTHER" id="PTHR30026">
    <property type="entry name" value="OUTER MEMBRANE PROTEIN TOLC"/>
    <property type="match status" value="1"/>
</dbReference>
<feature type="region of interest" description="Disordered" evidence="8">
    <location>
        <begin position="1"/>
        <end position="49"/>
    </location>
</feature>
<dbReference type="InterPro" id="IPR003423">
    <property type="entry name" value="OMP_efflux"/>
</dbReference>
<dbReference type="GO" id="GO:0015288">
    <property type="term" value="F:porin activity"/>
    <property type="evidence" value="ECO:0007669"/>
    <property type="project" value="TreeGrafter"/>
</dbReference>
<evidence type="ECO:0000256" key="1">
    <source>
        <dbReference type="ARBA" id="ARBA00004442"/>
    </source>
</evidence>
<accession>A0A9D1Z0Z0</accession>
<protein>
    <submittedName>
        <fullName evidence="9">TolC family protein</fullName>
    </submittedName>
</protein>
<evidence type="ECO:0000256" key="4">
    <source>
        <dbReference type="ARBA" id="ARBA00022452"/>
    </source>
</evidence>
<keyword evidence="6" id="KW-0472">Membrane</keyword>
<name>A0A9D1Z0Z0_9BACT</name>
<comment type="subcellular location">
    <subcellularLocation>
        <location evidence="1">Cell outer membrane</location>
    </subcellularLocation>
</comment>
<organism evidence="9 10">
    <name type="scientific">Candidatus Alistipes intestinigallinarum</name>
    <dbReference type="NCBI Taxonomy" id="2838440"/>
    <lineage>
        <taxon>Bacteria</taxon>
        <taxon>Pseudomonadati</taxon>
        <taxon>Bacteroidota</taxon>
        <taxon>Bacteroidia</taxon>
        <taxon>Bacteroidales</taxon>
        <taxon>Rikenellaceae</taxon>
        <taxon>Alistipes</taxon>
    </lineage>
</organism>
<dbReference type="Pfam" id="PF02321">
    <property type="entry name" value="OEP"/>
    <property type="match status" value="2"/>
</dbReference>
<evidence type="ECO:0000256" key="8">
    <source>
        <dbReference type="SAM" id="MobiDB-lite"/>
    </source>
</evidence>
<dbReference type="InterPro" id="IPR051906">
    <property type="entry name" value="TolC-like"/>
</dbReference>
<sequence length="469" mass="51760">MLTAAAQTATQSELQTAGEPSATGEVQTVPEDSKAETAPTPREIGDTTRDTTTLSKIWTLDECLRYALENNIQLRQSRNDYLSGIEDTKEAKAAMLPSLTASTMQGFTNYPSTNVSDRNTYTGTYGIDAGLTLYEGGKLRTTVKQQQLQNRIDELSVAESENDIRIAIVQAYLQALYAAEAVTVAANTAEVSQAQRDRAEELWKAGSISRVDFAQLESQLASDRYQVTVARTSLDNYRLQLKQLLELDITEEMNLAAPVIQESEVLSALPAKAAIYATALEAMPEIKRGELAVESAELGIRQAQAGFYPSVTLTAGIGTGHMSNGGYESGSQVWNRFNENVGLTLSIPIFSNRKNRTAVNKARLEAENSRLSWLDLQKTLLRDVESAYLDAVSAQSQYRAATEKERYARESFDLTQEQFNLGVKNTVELITAQNEWSSARQEVLQAKYMALLNIELLNIYQGRDTTTIN</sequence>
<keyword evidence="3" id="KW-0813">Transport</keyword>
<evidence type="ECO:0000256" key="6">
    <source>
        <dbReference type="ARBA" id="ARBA00023136"/>
    </source>
</evidence>
<reference evidence="9" key="1">
    <citation type="journal article" date="2021" name="PeerJ">
        <title>Extensive microbial diversity within the chicken gut microbiome revealed by metagenomics and culture.</title>
        <authorList>
            <person name="Gilroy R."/>
            <person name="Ravi A."/>
            <person name="Getino M."/>
            <person name="Pursley I."/>
            <person name="Horton D.L."/>
            <person name="Alikhan N.F."/>
            <person name="Baker D."/>
            <person name="Gharbi K."/>
            <person name="Hall N."/>
            <person name="Watson M."/>
            <person name="Adriaenssens E.M."/>
            <person name="Foster-Nyarko E."/>
            <person name="Jarju S."/>
            <person name="Secka A."/>
            <person name="Antonio M."/>
            <person name="Oren A."/>
            <person name="Chaudhuri R.R."/>
            <person name="La Ragione R."/>
            <person name="Hildebrand F."/>
            <person name="Pallen M.J."/>
        </authorList>
    </citation>
    <scope>NUCLEOTIDE SEQUENCE</scope>
    <source>
        <strain evidence="9">5134</strain>
    </source>
</reference>
<feature type="compositionally biased region" description="Polar residues" evidence="8">
    <location>
        <begin position="1"/>
        <end position="15"/>
    </location>
</feature>
<evidence type="ECO:0000313" key="9">
    <source>
        <dbReference type="EMBL" id="HIY68847.1"/>
    </source>
</evidence>
<dbReference type="GO" id="GO:0015562">
    <property type="term" value="F:efflux transmembrane transporter activity"/>
    <property type="evidence" value="ECO:0007669"/>
    <property type="project" value="InterPro"/>
</dbReference>
<evidence type="ECO:0000256" key="7">
    <source>
        <dbReference type="ARBA" id="ARBA00023237"/>
    </source>
</evidence>
<comment type="caution">
    <text evidence="9">The sequence shown here is derived from an EMBL/GenBank/DDBJ whole genome shotgun (WGS) entry which is preliminary data.</text>
</comment>
<evidence type="ECO:0000313" key="10">
    <source>
        <dbReference type="Proteomes" id="UP000886844"/>
    </source>
</evidence>
<dbReference type="Proteomes" id="UP000886844">
    <property type="component" value="Unassembled WGS sequence"/>
</dbReference>
<evidence type="ECO:0000256" key="2">
    <source>
        <dbReference type="ARBA" id="ARBA00007613"/>
    </source>
</evidence>
<dbReference type="AlphaFoldDB" id="A0A9D1Z0Z0"/>